<comment type="caution">
    <text evidence="4">The sequence shown here is derived from an EMBL/GenBank/DDBJ whole genome shotgun (WGS) entry which is preliminary data.</text>
</comment>
<evidence type="ECO:0000256" key="2">
    <source>
        <dbReference type="ARBA" id="ARBA00022803"/>
    </source>
</evidence>
<evidence type="ECO:0000313" key="5">
    <source>
        <dbReference type="Proteomes" id="UP000234857"/>
    </source>
</evidence>
<organism evidence="4 5">
    <name type="scientific">Muiribacterium halophilum</name>
    <dbReference type="NCBI Taxonomy" id="2053465"/>
    <lineage>
        <taxon>Bacteria</taxon>
        <taxon>Candidatus Muiribacteriota</taxon>
        <taxon>Candidatus Muiribacteriia</taxon>
        <taxon>Candidatus Muiribacteriales</taxon>
        <taxon>Candidatus Muiribacteriaceae</taxon>
        <taxon>Candidatus Muiribacterium</taxon>
    </lineage>
</organism>
<dbReference type="Gene3D" id="1.25.40.10">
    <property type="entry name" value="Tetratricopeptide repeat domain"/>
    <property type="match status" value="1"/>
</dbReference>
<gene>
    <name evidence="4" type="ORF">C0601_08620</name>
</gene>
<dbReference type="Proteomes" id="UP000234857">
    <property type="component" value="Unassembled WGS sequence"/>
</dbReference>
<reference evidence="4 5" key="1">
    <citation type="submission" date="2017-11" db="EMBL/GenBank/DDBJ databases">
        <title>Genome-resolved metagenomics identifies genetic mobility, metabolic interactions, and unexpected diversity in perchlorate-reducing communities.</title>
        <authorList>
            <person name="Barnum T.P."/>
            <person name="Figueroa I.A."/>
            <person name="Carlstrom C.I."/>
            <person name="Lucas L.N."/>
            <person name="Engelbrektson A.L."/>
            <person name="Coates J.D."/>
        </authorList>
    </citation>
    <scope>NUCLEOTIDE SEQUENCE [LARGE SCALE GENOMIC DNA]</scope>
    <source>
        <strain evidence="4">BM706</strain>
    </source>
</reference>
<dbReference type="Pfam" id="PF13181">
    <property type="entry name" value="TPR_8"/>
    <property type="match status" value="1"/>
</dbReference>
<dbReference type="PROSITE" id="PS50005">
    <property type="entry name" value="TPR"/>
    <property type="match status" value="2"/>
</dbReference>
<dbReference type="InterPro" id="IPR011990">
    <property type="entry name" value="TPR-like_helical_dom_sf"/>
</dbReference>
<sequence>MDVVFTLKLTHLRNESFIELQLADIYVPEKEKKEKKKKSFNTNRLRERGNEFLFTGSYDRAISFYRKALKENDRDYKLLFNIGLAYRKKGDKGKALSYFNKAKKYVERSDEEVFNKINANLQKLRSGE</sequence>
<feature type="repeat" description="TPR" evidence="3">
    <location>
        <begin position="76"/>
        <end position="109"/>
    </location>
</feature>
<proteinExistence type="predicted"/>
<dbReference type="InterPro" id="IPR013105">
    <property type="entry name" value="TPR_2"/>
</dbReference>
<dbReference type="SMART" id="SM00028">
    <property type="entry name" value="TPR"/>
    <property type="match status" value="2"/>
</dbReference>
<dbReference type="AlphaFoldDB" id="A0A2N5ZEE9"/>
<dbReference type="EMBL" id="PKTG01000097">
    <property type="protein sequence ID" value="PLX17031.1"/>
    <property type="molecule type" value="Genomic_DNA"/>
</dbReference>
<accession>A0A2N5ZEE9</accession>
<feature type="repeat" description="TPR" evidence="3">
    <location>
        <begin position="42"/>
        <end position="75"/>
    </location>
</feature>
<protein>
    <submittedName>
        <fullName evidence="4">Uncharacterized protein</fullName>
    </submittedName>
</protein>
<dbReference type="InterPro" id="IPR019734">
    <property type="entry name" value="TPR_rpt"/>
</dbReference>
<evidence type="ECO:0000256" key="1">
    <source>
        <dbReference type="ARBA" id="ARBA00022737"/>
    </source>
</evidence>
<keyword evidence="1" id="KW-0677">Repeat</keyword>
<evidence type="ECO:0000256" key="3">
    <source>
        <dbReference type="PROSITE-ProRule" id="PRU00339"/>
    </source>
</evidence>
<dbReference type="Pfam" id="PF07719">
    <property type="entry name" value="TPR_2"/>
    <property type="match status" value="1"/>
</dbReference>
<dbReference type="SUPFAM" id="SSF48452">
    <property type="entry name" value="TPR-like"/>
    <property type="match status" value="1"/>
</dbReference>
<evidence type="ECO:0000313" key="4">
    <source>
        <dbReference type="EMBL" id="PLX17031.1"/>
    </source>
</evidence>
<name>A0A2N5ZEE9_MUIH1</name>
<keyword evidence="2 3" id="KW-0802">TPR repeat</keyword>